<dbReference type="Proteomes" id="UP000298416">
    <property type="component" value="Unassembled WGS sequence"/>
</dbReference>
<sequence length="610" mass="69099">MDGDRGRDHGREDSYDRHRHHDGHRDRSLDHEENRERGHGRAHGHDRMRDHYVDEDYSRHVDDVEQDHGRKREWDRDGEKNTEIMSNNIIIRSEPPHELCSVSLAEASHFILDLISGGGLRSEMEELVAEKQEVVSQLQENYQLHKCYLHMRDCDERFKQAEQELQWLVDSTATELGNDGGGVITNGRAGKRRGRFSLFGECIPISESQNLHTKFNLFFDREGKRALNYLRRPATSGVKEADAADLKLHDTIPGGVVVPEEFTCPISKKIMKDPVIVPSTGVTYDRDSIQKWIEDGNATCPQTGKRIQSLAMLIQDNVRKDMISSWFENPSLNNEFQQADFQATMEINLTAETLEGQRELFERLRRLTKENHAFRKHFVESAAVHVPTLFNGLCLAIAASRKGIFLDDLRESLIATLTNIAIRSDNIKRLVANKPHRIGIIAEAMDVRGDIRFRTVAASAIKTLSTLDLFKEKVLEAHMGLSGSLLGGVMVYLKGMLEVCDVLAVEEAVGAIIILCSVPGNMKHALNCGTIGVIMDNIKYKVFPGYMLQVLAMFSTDKIVIEEIVRCQEKTHRLLASLVKEGTPFAQTKARDILAKIFPRNMRERKLKGE</sequence>
<dbReference type="InterPro" id="IPR003613">
    <property type="entry name" value="Ubox_domain"/>
</dbReference>
<dbReference type="SUPFAM" id="SSF57850">
    <property type="entry name" value="RING/U-box"/>
    <property type="match status" value="1"/>
</dbReference>
<keyword evidence="4" id="KW-0808">Transferase</keyword>
<dbReference type="Gene3D" id="1.25.10.10">
    <property type="entry name" value="Leucine-rich Repeat Variant"/>
    <property type="match status" value="1"/>
</dbReference>
<dbReference type="InterPro" id="IPR011989">
    <property type="entry name" value="ARM-like"/>
</dbReference>
<feature type="domain" description="U-box" evidence="7">
    <location>
        <begin position="257"/>
        <end position="333"/>
    </location>
</feature>
<evidence type="ECO:0000256" key="3">
    <source>
        <dbReference type="ARBA" id="ARBA00012483"/>
    </source>
</evidence>
<dbReference type="PROSITE" id="PS51698">
    <property type="entry name" value="U_BOX"/>
    <property type="match status" value="1"/>
</dbReference>
<evidence type="ECO:0000256" key="4">
    <source>
        <dbReference type="ARBA" id="ARBA00022679"/>
    </source>
</evidence>
<dbReference type="GO" id="GO:0016567">
    <property type="term" value="P:protein ubiquitination"/>
    <property type="evidence" value="ECO:0007669"/>
    <property type="project" value="InterPro"/>
</dbReference>
<protein>
    <recommendedName>
        <fullName evidence="3">RING-type E3 ubiquitin transferase</fullName>
        <ecNumber evidence="3">2.3.2.27</ecNumber>
    </recommendedName>
</protein>
<dbReference type="SMART" id="SM00504">
    <property type="entry name" value="Ubox"/>
    <property type="match status" value="1"/>
</dbReference>
<dbReference type="Gene3D" id="3.30.40.10">
    <property type="entry name" value="Zinc/RING finger domain, C3HC4 (zinc finger)"/>
    <property type="match status" value="1"/>
</dbReference>
<comment type="caution">
    <text evidence="8">The sequence shown here is derived from an EMBL/GenBank/DDBJ whole genome shotgun (WGS) entry which is preliminary data.</text>
</comment>
<evidence type="ECO:0000313" key="8">
    <source>
        <dbReference type="EMBL" id="KAG6421118.1"/>
    </source>
</evidence>
<dbReference type="GO" id="GO:0061630">
    <property type="term" value="F:ubiquitin protein ligase activity"/>
    <property type="evidence" value="ECO:0007669"/>
    <property type="project" value="UniProtKB-EC"/>
</dbReference>
<keyword evidence="9" id="KW-1185">Reference proteome</keyword>
<gene>
    <name evidence="8" type="ORF">SASPL_117667</name>
</gene>
<dbReference type="EC" id="2.3.2.27" evidence="3"/>
<keyword evidence="5" id="KW-0833">Ubl conjugation pathway</keyword>
<reference evidence="8" key="2">
    <citation type="submission" date="2020-08" db="EMBL/GenBank/DDBJ databases">
        <title>Plant Genome Project.</title>
        <authorList>
            <person name="Zhang R.-G."/>
        </authorList>
    </citation>
    <scope>NUCLEOTIDE SEQUENCE</scope>
    <source>
        <strain evidence="8">Huo1</strain>
        <tissue evidence="8">Leaf</tissue>
    </source>
</reference>
<evidence type="ECO:0000256" key="6">
    <source>
        <dbReference type="SAM" id="MobiDB-lite"/>
    </source>
</evidence>
<comment type="catalytic activity">
    <reaction evidence="1">
        <text>S-ubiquitinyl-[E2 ubiquitin-conjugating enzyme]-L-cysteine + [acceptor protein]-L-lysine = [E2 ubiquitin-conjugating enzyme]-L-cysteine + N(6)-ubiquitinyl-[acceptor protein]-L-lysine.</text>
        <dbReference type="EC" id="2.3.2.27"/>
    </reaction>
</comment>
<reference evidence="8" key="1">
    <citation type="submission" date="2018-01" db="EMBL/GenBank/DDBJ databases">
        <authorList>
            <person name="Mao J.F."/>
        </authorList>
    </citation>
    <scope>NUCLEOTIDE SEQUENCE</scope>
    <source>
        <strain evidence="8">Huo1</strain>
        <tissue evidence="8">Leaf</tissue>
    </source>
</reference>
<accession>A0A8X8XVY5</accession>
<evidence type="ECO:0000256" key="1">
    <source>
        <dbReference type="ARBA" id="ARBA00000900"/>
    </source>
</evidence>
<feature type="region of interest" description="Disordered" evidence="6">
    <location>
        <begin position="1"/>
        <end position="79"/>
    </location>
</feature>
<evidence type="ECO:0000259" key="7">
    <source>
        <dbReference type="PROSITE" id="PS51698"/>
    </source>
</evidence>
<dbReference type="SUPFAM" id="SSF48371">
    <property type="entry name" value="ARM repeat"/>
    <property type="match status" value="1"/>
</dbReference>
<dbReference type="InterPro" id="IPR013083">
    <property type="entry name" value="Znf_RING/FYVE/PHD"/>
</dbReference>
<dbReference type="PANTHER" id="PTHR23315:SF253">
    <property type="entry name" value="U-BOX DOMAIN-CONTAINING PROTEIN 9"/>
    <property type="match status" value="1"/>
</dbReference>
<dbReference type="InterPro" id="IPR045210">
    <property type="entry name" value="RING-Ubox_PUB"/>
</dbReference>
<proteinExistence type="predicted"/>
<feature type="compositionally biased region" description="Basic and acidic residues" evidence="6">
    <location>
        <begin position="23"/>
        <end position="79"/>
    </location>
</feature>
<dbReference type="Pfam" id="PF04564">
    <property type="entry name" value="U-box"/>
    <property type="match status" value="1"/>
</dbReference>
<dbReference type="CDD" id="cd16664">
    <property type="entry name" value="RING-Ubox_PUB"/>
    <property type="match status" value="1"/>
</dbReference>
<dbReference type="InterPro" id="IPR016024">
    <property type="entry name" value="ARM-type_fold"/>
</dbReference>
<dbReference type="AlphaFoldDB" id="A0A8X8XVY5"/>
<feature type="compositionally biased region" description="Basic and acidic residues" evidence="6">
    <location>
        <begin position="1"/>
        <end position="16"/>
    </location>
</feature>
<evidence type="ECO:0000256" key="5">
    <source>
        <dbReference type="ARBA" id="ARBA00022786"/>
    </source>
</evidence>
<name>A0A8X8XVY5_SALSN</name>
<comment type="pathway">
    <text evidence="2">Protein modification; protein ubiquitination.</text>
</comment>
<evidence type="ECO:0000256" key="2">
    <source>
        <dbReference type="ARBA" id="ARBA00004906"/>
    </source>
</evidence>
<organism evidence="8">
    <name type="scientific">Salvia splendens</name>
    <name type="common">Scarlet sage</name>
    <dbReference type="NCBI Taxonomy" id="180675"/>
    <lineage>
        <taxon>Eukaryota</taxon>
        <taxon>Viridiplantae</taxon>
        <taxon>Streptophyta</taxon>
        <taxon>Embryophyta</taxon>
        <taxon>Tracheophyta</taxon>
        <taxon>Spermatophyta</taxon>
        <taxon>Magnoliopsida</taxon>
        <taxon>eudicotyledons</taxon>
        <taxon>Gunneridae</taxon>
        <taxon>Pentapetalae</taxon>
        <taxon>asterids</taxon>
        <taxon>lamiids</taxon>
        <taxon>Lamiales</taxon>
        <taxon>Lamiaceae</taxon>
        <taxon>Nepetoideae</taxon>
        <taxon>Mentheae</taxon>
        <taxon>Salviinae</taxon>
        <taxon>Salvia</taxon>
        <taxon>Salvia subgen. Calosphace</taxon>
        <taxon>core Calosphace</taxon>
    </lineage>
</organism>
<dbReference type="PANTHER" id="PTHR23315">
    <property type="entry name" value="U BOX DOMAIN-CONTAINING"/>
    <property type="match status" value="1"/>
</dbReference>
<evidence type="ECO:0000313" key="9">
    <source>
        <dbReference type="Proteomes" id="UP000298416"/>
    </source>
</evidence>
<dbReference type="EMBL" id="PNBA02000006">
    <property type="protein sequence ID" value="KAG6421118.1"/>
    <property type="molecule type" value="Genomic_DNA"/>
</dbReference>